<dbReference type="RefSeq" id="WP_014801249.1">
    <property type="nucleotide sequence ID" value="NC_018020.1"/>
</dbReference>
<feature type="transmembrane region" description="Helical" evidence="1">
    <location>
        <begin position="57"/>
        <end position="78"/>
    </location>
</feature>
<evidence type="ECO:0000313" key="3">
    <source>
        <dbReference type="Proteomes" id="UP000006048"/>
    </source>
</evidence>
<accession>I4B0C0</accession>
<proteinExistence type="predicted"/>
<sequence length="159" mass="16814">METQSLTGDAAKADVSIKAASRVLWSKRGTPWDAIAILLLRIPMAAAMEARSSSTSIAVPIANLLAVYGVVRLIIWLISFRKGLLILEGNSLTLRTPDLAILAPLDDIKAAARGNAIDPKTGNKLKFWQGNSSRGGKVDIGNVSLPNDTPAQLIAKAAT</sequence>
<evidence type="ECO:0000313" key="2">
    <source>
        <dbReference type="EMBL" id="AFM10727.1"/>
    </source>
</evidence>
<dbReference type="STRING" id="869212.Turpa_0064"/>
<keyword evidence="3" id="KW-1185">Reference proteome</keyword>
<dbReference type="KEGG" id="tpx:Turpa_0064"/>
<keyword evidence="1" id="KW-0472">Membrane</keyword>
<reference evidence="2 3" key="1">
    <citation type="submission" date="2012-06" db="EMBL/GenBank/DDBJ databases">
        <title>The complete chromosome of genome of Turneriella parva DSM 21527.</title>
        <authorList>
            <consortium name="US DOE Joint Genome Institute (JGI-PGF)"/>
            <person name="Lucas S."/>
            <person name="Han J."/>
            <person name="Lapidus A."/>
            <person name="Bruce D."/>
            <person name="Goodwin L."/>
            <person name="Pitluck S."/>
            <person name="Peters L."/>
            <person name="Kyrpides N."/>
            <person name="Mavromatis K."/>
            <person name="Ivanova N."/>
            <person name="Mikhailova N."/>
            <person name="Chertkov O."/>
            <person name="Detter J.C."/>
            <person name="Tapia R."/>
            <person name="Han C."/>
            <person name="Land M."/>
            <person name="Hauser L."/>
            <person name="Markowitz V."/>
            <person name="Cheng J.-F."/>
            <person name="Hugenholtz P."/>
            <person name="Woyke T."/>
            <person name="Wu D."/>
            <person name="Gronow S."/>
            <person name="Wellnitz S."/>
            <person name="Brambilla E."/>
            <person name="Klenk H.-P."/>
            <person name="Eisen J.A."/>
        </authorList>
    </citation>
    <scope>NUCLEOTIDE SEQUENCE [LARGE SCALE GENOMIC DNA]</scope>
    <source>
        <strain evidence="3">ATCC BAA-1111 / DSM 21527 / NCTC 11395 / H</strain>
    </source>
</reference>
<evidence type="ECO:0000256" key="1">
    <source>
        <dbReference type="SAM" id="Phobius"/>
    </source>
</evidence>
<name>I4B0C0_TURPD</name>
<gene>
    <name evidence="2" type="ordered locus">Turpa_0064</name>
</gene>
<dbReference type="EMBL" id="CP002959">
    <property type="protein sequence ID" value="AFM10727.1"/>
    <property type="molecule type" value="Genomic_DNA"/>
</dbReference>
<dbReference type="Proteomes" id="UP000006048">
    <property type="component" value="Chromosome"/>
</dbReference>
<organism evidence="2 3">
    <name type="scientific">Turneriella parva (strain ATCC BAA-1111 / DSM 21527 / NCTC 11395 / H)</name>
    <name type="common">Leptospira parva</name>
    <dbReference type="NCBI Taxonomy" id="869212"/>
    <lineage>
        <taxon>Bacteria</taxon>
        <taxon>Pseudomonadati</taxon>
        <taxon>Spirochaetota</taxon>
        <taxon>Spirochaetia</taxon>
        <taxon>Leptospirales</taxon>
        <taxon>Leptospiraceae</taxon>
        <taxon>Turneriella</taxon>
    </lineage>
</organism>
<keyword evidence="1" id="KW-1133">Transmembrane helix</keyword>
<dbReference type="AlphaFoldDB" id="I4B0C0"/>
<dbReference type="HOGENOM" id="CLU_1659964_0_0_12"/>
<keyword evidence="1" id="KW-0812">Transmembrane</keyword>
<protein>
    <submittedName>
        <fullName evidence="2">Uncharacterized protein</fullName>
    </submittedName>
</protein>